<dbReference type="AlphaFoldDB" id="A0A6J4UQZ0"/>
<dbReference type="EMBL" id="CADCWE010000217">
    <property type="protein sequence ID" value="CAA9555772.1"/>
    <property type="molecule type" value="Genomic_DNA"/>
</dbReference>
<dbReference type="InterPro" id="IPR036086">
    <property type="entry name" value="ParB/Sulfiredoxin_sf"/>
</dbReference>
<organism evidence="1">
    <name type="scientific">uncultured Thermomicrobiales bacterium</name>
    <dbReference type="NCBI Taxonomy" id="1645740"/>
    <lineage>
        <taxon>Bacteria</taxon>
        <taxon>Pseudomonadati</taxon>
        <taxon>Thermomicrobiota</taxon>
        <taxon>Thermomicrobia</taxon>
        <taxon>Thermomicrobiales</taxon>
        <taxon>environmental samples</taxon>
    </lineage>
</organism>
<evidence type="ECO:0000313" key="1">
    <source>
        <dbReference type="EMBL" id="CAA9555772.1"/>
    </source>
</evidence>
<reference evidence="1" key="1">
    <citation type="submission" date="2020-02" db="EMBL/GenBank/DDBJ databases">
        <authorList>
            <person name="Meier V. D."/>
        </authorList>
    </citation>
    <scope>NUCLEOTIDE SEQUENCE</scope>
    <source>
        <strain evidence="1">AVDCRST_MAG73</strain>
    </source>
</reference>
<name>A0A6J4UQZ0_9BACT</name>
<dbReference type="SUPFAM" id="SSF110849">
    <property type="entry name" value="ParB/Sulfiredoxin"/>
    <property type="match status" value="1"/>
</dbReference>
<proteinExistence type="predicted"/>
<sequence>MVEEMVRSDFDRARQKAFVHDLVAALARRPNDLIPYHELRRRVSPEGESYRGLQVVPIDQIVGSMDRFGDFDRAFLPRQRHTAGRWQNVDRAYYNDVTLPPIQLYKVGDVYFVKDGNHRVSVAREKGVDFIDAEVIEGHVRVPLYASMRPAELLLQAEYAEFLRHTNLDRTRPDHDIRPTALGRYDEIWQQIVGHQRWLSEIWDRPATAEEAAADWYDFIYCPIVTVATERGILDRFPDRTEADVYLWVMHHREELEQRYGYNPGPVDSATDYADSVRSQGAPLARLRIGLRGIARRAARALGGAIPLDATPDGRTRPAPSLTAPRVGADVPAAVDHCAPDDQDCVERAIASAAVLAPSEGTAAAGPG</sequence>
<protein>
    <recommendedName>
        <fullName evidence="2">Transcriptional regulator</fullName>
    </recommendedName>
</protein>
<gene>
    <name evidence="1" type="ORF">AVDCRST_MAG73-3265</name>
</gene>
<accession>A0A6J4UQZ0</accession>
<evidence type="ECO:0008006" key="2">
    <source>
        <dbReference type="Google" id="ProtNLM"/>
    </source>
</evidence>